<dbReference type="GO" id="GO:0005886">
    <property type="term" value="C:plasma membrane"/>
    <property type="evidence" value="ECO:0007669"/>
    <property type="project" value="UniProtKB-SubCell"/>
</dbReference>
<comment type="subcellular location">
    <subcellularLocation>
        <location evidence="1">Cell membrane</location>
        <topology evidence="1">Multi-pass membrane protein</topology>
    </subcellularLocation>
</comment>
<keyword evidence="2" id="KW-1003">Cell membrane</keyword>
<dbReference type="InterPro" id="IPR052192">
    <property type="entry name" value="Insect_Ionotropic_Sensory_Rcpt"/>
</dbReference>
<keyword evidence="9" id="KW-0732">Signal</keyword>
<evidence type="ECO:0000256" key="7">
    <source>
        <dbReference type="ARBA" id="ARBA00023180"/>
    </source>
</evidence>
<keyword evidence="5 8" id="KW-0472">Membrane</keyword>
<evidence type="ECO:0000256" key="4">
    <source>
        <dbReference type="ARBA" id="ARBA00022989"/>
    </source>
</evidence>
<evidence type="ECO:0000256" key="2">
    <source>
        <dbReference type="ARBA" id="ARBA00022475"/>
    </source>
</evidence>
<gene>
    <name evidence="10" type="primary">LOC108045120</name>
</gene>
<evidence type="ECO:0000256" key="3">
    <source>
        <dbReference type="ARBA" id="ARBA00022692"/>
    </source>
</evidence>
<dbReference type="SUPFAM" id="SSF53850">
    <property type="entry name" value="Periplasmic binding protein-like II"/>
    <property type="match status" value="1"/>
</dbReference>
<sequence>MATTLQLIMLALVGGTFGQANNTDYKLVLASILGQLEGCLELHLRNSAKGDNNLVQFLMKLRENALKISLNRKEFPSDLKTTRHNFYLFGNVQQMQDILISLDNTDGFYILALEKYKPEDDAILVDFMAKAWLQHGHSRIYYVQMSLDRILLYNPFKQSLVVVQDPEAYGRIYNNLEGYPLRIYIFDSVYSSVRGDGENNKVLNVAGADAKLAKIVARQLNFTPQYLWPDDEFFGGRLADGSYSGGVGRAHRGEVDIIFAGFFVKDYLTTHIQFSAAVYMDELCLYVQKAQRIPQSILPLFAVHTDVWLCFLMVGLVGSLVWLILRALNLGLRIERIPDGSLTTEISNFGAARRIFIDTWVVWVRVNVGSFPPFHSERIFVASLCLVSVIFGALLESSLATVYIRPLYYRDVNTLRELDESGRPIYIKHPAFKDDLFYGHDSEVYRRLDAKMMLVAEGEERLIEMVSKRGGFAGVTRFASLQLSDIRYVMTKKVHKIPECPKNYHIAYVLPRPSPYLEEVNRIVLRLVAGGIVGLWTGEAKERAKWSIQRFPEYLAQLDVGRWKVLTISDVQLAFYALTIGCLLSAAVCMAEVFLKRKRMY</sequence>
<evidence type="ECO:0000256" key="5">
    <source>
        <dbReference type="ARBA" id="ARBA00023136"/>
    </source>
</evidence>
<dbReference type="PANTHER" id="PTHR42643">
    <property type="entry name" value="IONOTROPIC RECEPTOR 20A-RELATED"/>
    <property type="match status" value="1"/>
</dbReference>
<evidence type="ECO:0000256" key="9">
    <source>
        <dbReference type="SAM" id="SignalP"/>
    </source>
</evidence>
<dbReference type="RefSeq" id="XP_016979827.1">
    <property type="nucleotide sequence ID" value="XM_017124338.1"/>
</dbReference>
<dbReference type="OrthoDB" id="8195814at2759"/>
<evidence type="ECO:0000256" key="6">
    <source>
        <dbReference type="ARBA" id="ARBA00023170"/>
    </source>
</evidence>
<feature type="transmembrane region" description="Helical" evidence="8">
    <location>
        <begin position="573"/>
        <end position="595"/>
    </location>
</feature>
<dbReference type="RefSeq" id="XP_016979827.2">
    <property type="nucleotide sequence ID" value="XM_017124338.2"/>
</dbReference>
<dbReference type="AlphaFoldDB" id="A0A6P4ENZ3"/>
<feature type="transmembrane region" description="Helical" evidence="8">
    <location>
        <begin position="379"/>
        <end position="404"/>
    </location>
</feature>
<dbReference type="FunFam" id="3.40.190.10:FF:000289">
    <property type="entry name" value="Ionotropic receptor 10a"/>
    <property type="match status" value="1"/>
</dbReference>
<reference evidence="10" key="1">
    <citation type="submission" date="2025-08" db="UniProtKB">
        <authorList>
            <consortium name="RefSeq"/>
        </authorList>
    </citation>
    <scope>IDENTIFICATION</scope>
</reference>
<organism evidence="10">
    <name type="scientific">Drosophila rhopaloa</name>
    <name type="common">Fruit fly</name>
    <dbReference type="NCBI Taxonomy" id="1041015"/>
    <lineage>
        <taxon>Eukaryota</taxon>
        <taxon>Metazoa</taxon>
        <taxon>Ecdysozoa</taxon>
        <taxon>Arthropoda</taxon>
        <taxon>Hexapoda</taxon>
        <taxon>Insecta</taxon>
        <taxon>Pterygota</taxon>
        <taxon>Neoptera</taxon>
        <taxon>Endopterygota</taxon>
        <taxon>Diptera</taxon>
        <taxon>Brachycera</taxon>
        <taxon>Muscomorpha</taxon>
        <taxon>Ephydroidea</taxon>
        <taxon>Drosophilidae</taxon>
        <taxon>Drosophila</taxon>
        <taxon>Sophophora</taxon>
    </lineage>
</organism>
<feature type="signal peptide" evidence="9">
    <location>
        <begin position="1"/>
        <end position="18"/>
    </location>
</feature>
<proteinExistence type="predicted"/>
<evidence type="ECO:0000256" key="1">
    <source>
        <dbReference type="ARBA" id="ARBA00004651"/>
    </source>
</evidence>
<dbReference type="Gene3D" id="3.40.190.10">
    <property type="entry name" value="Periplasmic binding protein-like II"/>
    <property type="match status" value="1"/>
</dbReference>
<keyword evidence="3 8" id="KW-0812">Transmembrane</keyword>
<accession>A0A6P4ENZ3</accession>
<feature type="chain" id="PRO_5028174382" evidence="9">
    <location>
        <begin position="19"/>
        <end position="601"/>
    </location>
</feature>
<feature type="transmembrane region" description="Helical" evidence="8">
    <location>
        <begin position="297"/>
        <end position="325"/>
    </location>
</feature>
<evidence type="ECO:0000256" key="8">
    <source>
        <dbReference type="SAM" id="Phobius"/>
    </source>
</evidence>
<keyword evidence="6" id="KW-0675">Receptor</keyword>
<name>A0A6P4ENZ3_DRORH</name>
<keyword evidence="7" id="KW-0325">Glycoprotein</keyword>
<keyword evidence="4 8" id="KW-1133">Transmembrane helix</keyword>
<evidence type="ECO:0000313" key="10">
    <source>
        <dbReference type="RefSeq" id="XP_016979827.1"/>
    </source>
</evidence>
<protein>
    <submittedName>
        <fullName evidence="10">Uncharacterized protein LOC108045120</fullName>
    </submittedName>
</protein>
<dbReference type="PANTHER" id="PTHR42643:SF38">
    <property type="entry name" value="IONOTROPIC RECEPTOR 100A"/>
    <property type="match status" value="1"/>
</dbReference>